<dbReference type="AlphaFoldDB" id="A0A4Z0PE92"/>
<keyword evidence="1" id="KW-0121">Carboxypeptidase</keyword>
<keyword evidence="1" id="KW-0378">Hydrolase</keyword>
<name>A0A4Z0PE92_9BACT</name>
<dbReference type="EMBL" id="SRLD01000074">
    <property type="protein sequence ID" value="TGE12236.1"/>
    <property type="molecule type" value="Genomic_DNA"/>
</dbReference>
<dbReference type="OrthoDB" id="7432683at2"/>
<accession>A0A4Z0PE92</accession>
<comment type="caution">
    <text evidence="1">The sequence shown here is derived from an EMBL/GenBank/DDBJ whole genome shotgun (WGS) entry which is preliminary data.</text>
</comment>
<gene>
    <name evidence="1" type="ORF">E5J99_20405</name>
</gene>
<proteinExistence type="predicted"/>
<dbReference type="Pfam" id="PF13715">
    <property type="entry name" value="CarbopepD_reg_2"/>
    <property type="match status" value="1"/>
</dbReference>
<sequence>MSALPKPQPCGQSWLAMKATANGRRCGQCEKEIYDFSAMSWPAIARTQAAHGNALCGMYAPAQLEHWGQAPPESACARLAAATALALTLSAIPAAAQTLAATTLSGTVRAVSSKGKPEPLPFATVLLTGTTIGVTTDEHGYYELAIPDAGSSTEATTVVFTSIGYETAQWELPPQSPGLLQHDALLAINLNTSLSVFSVRKPTVAARAGWTLRRWFGRSQ</sequence>
<evidence type="ECO:0000313" key="1">
    <source>
        <dbReference type="EMBL" id="TGE12236.1"/>
    </source>
</evidence>
<dbReference type="InterPro" id="IPR008969">
    <property type="entry name" value="CarboxyPept-like_regulatory"/>
</dbReference>
<dbReference type="GO" id="GO:0004180">
    <property type="term" value="F:carboxypeptidase activity"/>
    <property type="evidence" value="ECO:0007669"/>
    <property type="project" value="UniProtKB-KW"/>
</dbReference>
<dbReference type="Gene3D" id="2.60.40.1120">
    <property type="entry name" value="Carboxypeptidase-like, regulatory domain"/>
    <property type="match status" value="1"/>
</dbReference>
<keyword evidence="2" id="KW-1185">Reference proteome</keyword>
<dbReference type="SUPFAM" id="SSF49464">
    <property type="entry name" value="Carboxypeptidase regulatory domain-like"/>
    <property type="match status" value="1"/>
</dbReference>
<dbReference type="Proteomes" id="UP000297739">
    <property type="component" value="Unassembled WGS sequence"/>
</dbReference>
<protein>
    <submittedName>
        <fullName evidence="1">Carboxypeptidase-like regulatory domain-containing protein</fullName>
    </submittedName>
</protein>
<organism evidence="1 2">
    <name type="scientific">Hymenobacter elongatus</name>
    <dbReference type="NCBI Taxonomy" id="877208"/>
    <lineage>
        <taxon>Bacteria</taxon>
        <taxon>Pseudomonadati</taxon>
        <taxon>Bacteroidota</taxon>
        <taxon>Cytophagia</taxon>
        <taxon>Cytophagales</taxon>
        <taxon>Hymenobacteraceae</taxon>
        <taxon>Hymenobacter</taxon>
    </lineage>
</organism>
<evidence type="ECO:0000313" key="2">
    <source>
        <dbReference type="Proteomes" id="UP000297739"/>
    </source>
</evidence>
<reference evidence="1 2" key="1">
    <citation type="submission" date="2019-04" db="EMBL/GenBank/DDBJ databases">
        <authorList>
            <person name="Feng G."/>
            <person name="Zhang J."/>
            <person name="Zhu H."/>
        </authorList>
    </citation>
    <scope>NUCLEOTIDE SEQUENCE [LARGE SCALE GENOMIC DNA]</scope>
    <source>
        <strain evidence="1 2">JCM 17223</strain>
    </source>
</reference>
<keyword evidence="1" id="KW-0645">Protease</keyword>